<organism evidence="2 3">
    <name type="scientific">Lagenidium giganteum</name>
    <dbReference type="NCBI Taxonomy" id="4803"/>
    <lineage>
        <taxon>Eukaryota</taxon>
        <taxon>Sar</taxon>
        <taxon>Stramenopiles</taxon>
        <taxon>Oomycota</taxon>
        <taxon>Peronosporomycetes</taxon>
        <taxon>Pythiales</taxon>
        <taxon>Pythiaceae</taxon>
    </lineage>
</organism>
<gene>
    <name evidence="2" type="ORF">N0F65_008013</name>
</gene>
<dbReference type="Proteomes" id="UP001146120">
    <property type="component" value="Unassembled WGS sequence"/>
</dbReference>
<reference evidence="2" key="1">
    <citation type="submission" date="2022-11" db="EMBL/GenBank/DDBJ databases">
        <authorList>
            <person name="Morgan W.R."/>
            <person name="Tartar A."/>
        </authorList>
    </citation>
    <scope>NUCLEOTIDE SEQUENCE</scope>
    <source>
        <strain evidence="2">ARSEF 373</strain>
    </source>
</reference>
<evidence type="ECO:0000313" key="3">
    <source>
        <dbReference type="Proteomes" id="UP001146120"/>
    </source>
</evidence>
<proteinExistence type="predicted"/>
<feature type="compositionally biased region" description="Basic and acidic residues" evidence="1">
    <location>
        <begin position="165"/>
        <end position="194"/>
    </location>
</feature>
<accession>A0AAV2YRD9</accession>
<comment type="caution">
    <text evidence="2">The sequence shown here is derived from an EMBL/GenBank/DDBJ whole genome shotgun (WGS) entry which is preliminary data.</text>
</comment>
<feature type="region of interest" description="Disordered" evidence="1">
    <location>
        <begin position="162"/>
        <end position="200"/>
    </location>
</feature>
<dbReference type="AlphaFoldDB" id="A0AAV2YRD9"/>
<name>A0AAV2YRD9_9STRA</name>
<dbReference type="EMBL" id="DAKRPA010000170">
    <property type="protein sequence ID" value="DAZ96363.1"/>
    <property type="molecule type" value="Genomic_DNA"/>
</dbReference>
<evidence type="ECO:0000313" key="2">
    <source>
        <dbReference type="EMBL" id="DAZ96363.1"/>
    </source>
</evidence>
<reference evidence="2" key="2">
    <citation type="journal article" date="2023" name="Microbiol Resour">
        <title>Decontamination and Annotation of the Draft Genome Sequence of the Oomycete Lagenidium giganteum ARSEF 373.</title>
        <authorList>
            <person name="Morgan W.R."/>
            <person name="Tartar A."/>
        </authorList>
    </citation>
    <scope>NUCLEOTIDE SEQUENCE</scope>
    <source>
        <strain evidence="2">ARSEF 373</strain>
    </source>
</reference>
<keyword evidence="3" id="KW-1185">Reference proteome</keyword>
<evidence type="ECO:0000256" key="1">
    <source>
        <dbReference type="SAM" id="MobiDB-lite"/>
    </source>
</evidence>
<sequence>MDEGQADLPQACRALLTIRVGEALGRSRCRRKEELEFCVDEGYAVLCEKCHVRFERTKKYNLALRDDSDVYLKKARNDPQDRYVQLNADNSKLSLQHRWHLLTAADRATVSTFAFDLFLYVQNEVGAAAFHRATASQIESARVQRMAYEVANQITLEPITTGTGHHLDITNARRPEEDGFTVPDDKTTRQDKPSHWISFVPRFHRHQNKPSLPSSR</sequence>
<protein>
    <submittedName>
        <fullName evidence="2">Uncharacterized protein</fullName>
    </submittedName>
</protein>